<dbReference type="EMBL" id="FLUV01001386">
    <property type="protein sequence ID" value="SBW22907.1"/>
    <property type="molecule type" value="Genomic_DNA"/>
</dbReference>
<feature type="region of interest" description="Disordered" evidence="1">
    <location>
        <begin position="1"/>
        <end position="28"/>
    </location>
</feature>
<gene>
    <name evidence="2" type="ORF">FDG2_3295</name>
</gene>
<keyword evidence="3" id="KW-1185">Reference proteome</keyword>
<protein>
    <submittedName>
        <fullName evidence="2">Uncharacterized protein</fullName>
    </submittedName>
</protein>
<evidence type="ECO:0000313" key="2">
    <source>
        <dbReference type="EMBL" id="SBW22907.1"/>
    </source>
</evidence>
<proteinExistence type="predicted"/>
<evidence type="ECO:0000313" key="3">
    <source>
        <dbReference type="Proteomes" id="UP000199013"/>
    </source>
</evidence>
<name>A0A1C3NZA7_9ACTN</name>
<feature type="compositionally biased region" description="Basic residues" evidence="1">
    <location>
        <begin position="12"/>
        <end position="24"/>
    </location>
</feature>
<reference evidence="3" key="1">
    <citation type="submission" date="2016-02" db="EMBL/GenBank/DDBJ databases">
        <authorList>
            <person name="Wibberg D."/>
        </authorList>
    </citation>
    <scope>NUCLEOTIDE SEQUENCE [LARGE SCALE GENOMIC DNA]</scope>
</reference>
<organism evidence="2 3">
    <name type="scientific">Candidatus Protofrankia californiensis</name>
    <dbReference type="NCBI Taxonomy" id="1839754"/>
    <lineage>
        <taxon>Bacteria</taxon>
        <taxon>Bacillati</taxon>
        <taxon>Actinomycetota</taxon>
        <taxon>Actinomycetes</taxon>
        <taxon>Frankiales</taxon>
        <taxon>Frankiaceae</taxon>
        <taxon>Protofrankia</taxon>
    </lineage>
</organism>
<accession>A0A1C3NZA7</accession>
<dbReference type="Proteomes" id="UP000199013">
    <property type="component" value="Unassembled WGS sequence"/>
</dbReference>
<evidence type="ECO:0000256" key="1">
    <source>
        <dbReference type="SAM" id="MobiDB-lite"/>
    </source>
</evidence>
<dbReference type="AlphaFoldDB" id="A0A1C3NZA7"/>
<sequence>MSPPSGVDRRDRLGRRKPRRLRPGPRREVLDLAGKKKTAFTVEHSAAGFTEFARRLAGLGDPGLAPVALERPDGRLVDALLESGHPVVPVKPNAIKV</sequence>